<protein>
    <submittedName>
        <fullName evidence="3">Phosphoenolpyruvate carboxylase</fullName>
    </submittedName>
</protein>
<name>A0ABQ7H6Z2_DUNSA</name>
<dbReference type="Gene3D" id="1.20.1440.90">
    <property type="entry name" value="Phosphoenolpyruvate/pyruvate domain"/>
    <property type="match status" value="1"/>
</dbReference>
<accession>A0ABQ7H6Z2</accession>
<dbReference type="Pfam" id="PF00311">
    <property type="entry name" value="PEPcase"/>
    <property type="match status" value="1"/>
</dbReference>
<dbReference type="PANTHER" id="PTHR30523:SF6">
    <property type="entry name" value="PHOSPHOENOLPYRUVATE CARBOXYLASE"/>
    <property type="match status" value="1"/>
</dbReference>
<dbReference type="PANTHER" id="PTHR30523">
    <property type="entry name" value="PHOSPHOENOLPYRUVATE CARBOXYLASE"/>
    <property type="match status" value="1"/>
</dbReference>
<evidence type="ECO:0000313" key="3">
    <source>
        <dbReference type="EMBL" id="KAF5842615.1"/>
    </source>
</evidence>
<evidence type="ECO:0000313" key="4">
    <source>
        <dbReference type="Proteomes" id="UP000815325"/>
    </source>
</evidence>
<feature type="active site" evidence="1">
    <location>
        <position position="359"/>
    </location>
</feature>
<dbReference type="InterPro" id="IPR015813">
    <property type="entry name" value="Pyrv/PenolPyrv_kinase-like_dom"/>
</dbReference>
<evidence type="ECO:0000256" key="1">
    <source>
        <dbReference type="PROSITE-ProRule" id="PRU10112"/>
    </source>
</evidence>
<organism evidence="3 4">
    <name type="scientific">Dunaliella salina</name>
    <name type="common">Green alga</name>
    <name type="synonym">Protococcus salinus</name>
    <dbReference type="NCBI Taxonomy" id="3046"/>
    <lineage>
        <taxon>Eukaryota</taxon>
        <taxon>Viridiplantae</taxon>
        <taxon>Chlorophyta</taxon>
        <taxon>core chlorophytes</taxon>
        <taxon>Chlorophyceae</taxon>
        <taxon>CS clade</taxon>
        <taxon>Chlamydomonadales</taxon>
        <taxon>Dunaliellaceae</taxon>
        <taxon>Dunaliella</taxon>
    </lineage>
</organism>
<proteinExistence type="predicted"/>
<comment type="caution">
    <text evidence="3">The sequence shown here is derived from an EMBL/GenBank/DDBJ whole genome shotgun (WGS) entry which is preliminary data.</text>
</comment>
<dbReference type="EMBL" id="MU069458">
    <property type="protein sequence ID" value="KAF5842615.1"/>
    <property type="molecule type" value="Genomic_DNA"/>
</dbReference>
<reference evidence="3" key="1">
    <citation type="submission" date="2017-08" db="EMBL/GenBank/DDBJ databases">
        <authorList>
            <person name="Polle J.E."/>
            <person name="Barry K."/>
            <person name="Cushman J."/>
            <person name="Schmutz J."/>
            <person name="Tran D."/>
            <person name="Hathwaick L.T."/>
            <person name="Yim W.C."/>
            <person name="Jenkins J."/>
            <person name="Mckie-Krisberg Z.M."/>
            <person name="Prochnik S."/>
            <person name="Lindquist E."/>
            <person name="Dockter R.B."/>
            <person name="Adam C."/>
            <person name="Molina H."/>
            <person name="Bunkerborg J."/>
            <person name="Jin E."/>
            <person name="Buchheim M."/>
            <person name="Magnuson J."/>
        </authorList>
    </citation>
    <scope>NUCLEOTIDE SEQUENCE</scope>
    <source>
        <strain evidence="3">CCAP 19/18</strain>
    </source>
</reference>
<dbReference type="InterPro" id="IPR021135">
    <property type="entry name" value="PEP_COase"/>
</dbReference>
<dbReference type="Proteomes" id="UP000815325">
    <property type="component" value="Unassembled WGS sequence"/>
</dbReference>
<evidence type="ECO:0000256" key="2">
    <source>
        <dbReference type="SAM" id="MobiDB-lite"/>
    </source>
</evidence>
<dbReference type="PROSITE" id="PS00393">
    <property type="entry name" value="PEPCASE_2"/>
    <property type="match status" value="1"/>
</dbReference>
<gene>
    <name evidence="3" type="ORF">DUNSADRAFT_6084</name>
</gene>
<dbReference type="SUPFAM" id="SSF51621">
    <property type="entry name" value="Phosphoenolpyruvate/pyruvate domain"/>
    <property type="match status" value="1"/>
</dbReference>
<feature type="compositionally biased region" description="Acidic residues" evidence="2">
    <location>
        <begin position="15"/>
        <end position="25"/>
    </location>
</feature>
<dbReference type="InterPro" id="IPR033129">
    <property type="entry name" value="PEPCASE_His_AS"/>
</dbReference>
<feature type="region of interest" description="Disordered" evidence="2">
    <location>
        <begin position="1"/>
        <end position="36"/>
    </location>
</feature>
<dbReference type="PRINTS" id="PR00150">
    <property type="entry name" value="PEPCARBXLASE"/>
</dbReference>
<keyword evidence="4" id="KW-1185">Reference proteome</keyword>
<sequence length="473" mass="52467">MPDVPNLLPGQEGDGGSDCDLELDAPEAGGSNEDLRRIRGSVDLPNGDVPHKDEVDDVPPLVTPCKTLDNSAAGLTDPMLLRRSLKTQRAAADTATFRRVHDHPGFHPYRVILGDVRQKLMNTRKRMEDLLAHVEPSADEQWYEDQDDLLKPLRAVYWSLYECGSGIVADGRVLDFIRRVSCFGMSLMKLDIRQESTRHSEAMEAITTYLGYGSYEEWDEEQRIEWLVSELQGRRPLIPPDMPMTDDVREVLDTCRTVARLGAGCLGAYVISMAKRASDVLAVELLQREANFQVAAERGMTPDLNRTLRVVPLFETLDDLDNAGSVMRRLLNLPWYRNHMATAHGNAQEVMLGYSDSGKDAGRLSANWALYRCQEQLVAITREANIKLTLFHGRGGTVGRGGGPTYLAIQSQPPGSVEGSFRITEQGEMVQAKFGNSGVAQYQLEIYTTAVLQASIRPPNPPKHQVGLVGIHC</sequence>